<keyword evidence="2" id="KW-1185">Reference proteome</keyword>
<proteinExistence type="predicted"/>
<reference evidence="1 2" key="1">
    <citation type="submission" date="2018-08" db="EMBL/GenBank/DDBJ databases">
        <title>Genomic taxonomy of the Vibrionaceae family.</title>
        <authorList>
            <person name="Gomez-Gil B."/>
            <person name="Tanaka M."/>
            <person name="Sawabe T."/>
            <person name="Enciso-Ibarra K."/>
        </authorList>
    </citation>
    <scope>NUCLEOTIDE SEQUENCE [LARGE SCALE GENOMIC DNA]</scope>
    <source>
        <strain evidence="1 2">CAIM 1831</strain>
    </source>
</reference>
<gene>
    <name evidence="1" type="ORF">D1115_06625</name>
</gene>
<sequence length="72" mass="8120">MRIRNVNLQNVTNCRAASDEMNKFGRTRMRCDVIKAYVHIGMGMGMGINRSESEAIKMLTANSKLAKIKKES</sequence>
<dbReference type="Proteomes" id="UP000262832">
    <property type="component" value="Chromosome I"/>
</dbReference>
<evidence type="ECO:0000313" key="2">
    <source>
        <dbReference type="Proteomes" id="UP000262832"/>
    </source>
</evidence>
<accession>A0ABN5PFC4</accession>
<name>A0ABN5PFC4_9VIBR</name>
<evidence type="ECO:0000313" key="1">
    <source>
        <dbReference type="EMBL" id="AXY00952.1"/>
    </source>
</evidence>
<organism evidence="1 2">
    <name type="scientific">Vibrio alfacsensis</name>
    <dbReference type="NCBI Taxonomy" id="1074311"/>
    <lineage>
        <taxon>Bacteria</taxon>
        <taxon>Pseudomonadati</taxon>
        <taxon>Pseudomonadota</taxon>
        <taxon>Gammaproteobacteria</taxon>
        <taxon>Vibrionales</taxon>
        <taxon>Vibrionaceae</taxon>
        <taxon>Vibrio</taxon>
    </lineage>
</organism>
<dbReference type="EMBL" id="CP032093">
    <property type="protein sequence ID" value="AXY00952.1"/>
    <property type="molecule type" value="Genomic_DNA"/>
</dbReference>
<protein>
    <submittedName>
        <fullName evidence="1">Uncharacterized protein</fullName>
    </submittedName>
</protein>